<dbReference type="Gene3D" id="3.40.50.10980">
    <property type="entry name" value="Nibrin, BRCT2 domain"/>
    <property type="match status" value="1"/>
</dbReference>
<dbReference type="FunFam" id="2.60.200.20:FF:000017">
    <property type="entry name" value="Nibrin"/>
    <property type="match status" value="1"/>
</dbReference>
<feature type="region of interest" description="Disordered" evidence="34">
    <location>
        <begin position="443"/>
        <end position="704"/>
    </location>
</feature>
<dbReference type="Gene3D" id="3.40.50.10190">
    <property type="entry name" value="BRCT domain"/>
    <property type="match status" value="1"/>
</dbReference>
<evidence type="ECO:0000256" key="31">
    <source>
        <dbReference type="ARBA" id="ARBA00033727"/>
    </source>
</evidence>
<evidence type="ECO:0000256" key="29">
    <source>
        <dbReference type="ARBA" id="ARBA00023306"/>
    </source>
</evidence>
<feature type="compositionally biased region" description="Polar residues" evidence="34">
    <location>
        <begin position="675"/>
        <end position="684"/>
    </location>
</feature>
<dbReference type="SMART" id="SM01348">
    <property type="entry name" value="Nbs1_C"/>
    <property type="match status" value="1"/>
</dbReference>
<dbReference type="InterPro" id="IPR005956">
    <property type="entry name" value="4OHPhenylPyrv_dOase"/>
</dbReference>
<feature type="domain" description="SF4 helicase" evidence="36">
    <location>
        <begin position="1335"/>
        <end position="1587"/>
    </location>
</feature>
<evidence type="ECO:0000256" key="26">
    <source>
        <dbReference type="ARBA" id="ARBA00023232"/>
    </source>
</evidence>
<comment type="cofactor">
    <cofactor evidence="1">
        <name>Fe cation</name>
        <dbReference type="ChEBI" id="CHEBI:24875"/>
    </cofactor>
</comment>
<feature type="compositionally biased region" description="Basic and acidic residues" evidence="34">
    <location>
        <begin position="444"/>
        <end position="455"/>
    </location>
</feature>
<keyword evidence="25" id="KW-0234">DNA repair</keyword>
<evidence type="ECO:0000256" key="25">
    <source>
        <dbReference type="ARBA" id="ARBA00023204"/>
    </source>
</evidence>
<accession>A0A8B8EIQ6</accession>
<evidence type="ECO:0000256" key="34">
    <source>
        <dbReference type="SAM" id="MobiDB-lite"/>
    </source>
</evidence>
<feature type="compositionally biased region" description="Basic and acidic residues" evidence="34">
    <location>
        <begin position="636"/>
        <end position="653"/>
    </location>
</feature>
<feature type="compositionally biased region" description="Polar residues" evidence="34">
    <location>
        <begin position="386"/>
        <end position="407"/>
    </location>
</feature>
<comment type="similarity">
    <text evidence="32">Belongs to the Nibrin family.</text>
</comment>
<dbReference type="Gene3D" id="3.10.180.10">
    <property type="entry name" value="2,3-Dihydroxybiphenyl 1,2-Dioxygenase, domain 1"/>
    <property type="match status" value="2"/>
</dbReference>
<keyword evidence="29" id="KW-0131">Cell cycle</keyword>
<dbReference type="GO" id="GO:0051321">
    <property type="term" value="P:meiotic cell cycle"/>
    <property type="evidence" value="ECO:0007669"/>
    <property type="project" value="UniProtKB-KW"/>
</dbReference>
<dbReference type="KEGG" id="cvn:111134622"/>
<keyword evidence="20" id="KW-0223">Dioxygenase</keyword>
<evidence type="ECO:0000256" key="33">
    <source>
        <dbReference type="ARBA" id="ARBA00048047"/>
    </source>
</evidence>
<evidence type="ECO:0000256" key="16">
    <source>
        <dbReference type="ARBA" id="ARBA00022737"/>
    </source>
</evidence>
<dbReference type="GO" id="GO:0003868">
    <property type="term" value="F:4-hydroxyphenylpyruvate dioxygenase activity"/>
    <property type="evidence" value="ECO:0007669"/>
    <property type="project" value="UniProtKB-EC"/>
</dbReference>
<feature type="compositionally biased region" description="Gly residues" evidence="34">
    <location>
        <begin position="694"/>
        <end position="703"/>
    </location>
</feature>
<dbReference type="SUPFAM" id="SSF52540">
    <property type="entry name" value="P-loop containing nucleoside triphosphate hydrolases"/>
    <property type="match status" value="1"/>
</dbReference>
<evidence type="ECO:0000256" key="14">
    <source>
        <dbReference type="ARBA" id="ARBA00022490"/>
    </source>
</evidence>
<proteinExistence type="inferred from homology"/>
<dbReference type="InterPro" id="IPR041735">
    <property type="entry name" value="4OHPhenylPyrv_dOase_C"/>
</dbReference>
<keyword evidence="24" id="KW-0472">Membrane</keyword>
<dbReference type="PROSITE" id="PS51199">
    <property type="entry name" value="SF4_HELICASE"/>
    <property type="match status" value="1"/>
</dbReference>
<dbReference type="InterPro" id="IPR041736">
    <property type="entry name" value="4OHPhenylPyrv_dOase_N"/>
</dbReference>
<evidence type="ECO:0000256" key="12">
    <source>
        <dbReference type="ARBA" id="ARBA00020013"/>
    </source>
</evidence>
<comment type="function">
    <text evidence="31">Catalyzes the conversion of 4-hydroxyphenylpyruvic acid to homogentisic acid, one of the steps in tyrosine catabolism.</text>
</comment>
<evidence type="ECO:0000256" key="3">
    <source>
        <dbReference type="ARBA" id="ARBA00004322"/>
    </source>
</evidence>
<dbReference type="NCBIfam" id="TIGR01263">
    <property type="entry name" value="4HPPD"/>
    <property type="match status" value="1"/>
</dbReference>
<evidence type="ECO:0000256" key="28">
    <source>
        <dbReference type="ARBA" id="ARBA00023254"/>
    </source>
</evidence>
<evidence type="ECO:0000256" key="23">
    <source>
        <dbReference type="ARBA" id="ARBA00023034"/>
    </source>
</evidence>
<dbReference type="CDD" id="cd01029">
    <property type="entry name" value="TOPRIM_primases"/>
    <property type="match status" value="1"/>
</dbReference>
<evidence type="ECO:0000256" key="6">
    <source>
        <dbReference type="ARBA" id="ARBA00004496"/>
    </source>
</evidence>
<evidence type="ECO:0000256" key="17">
    <source>
        <dbReference type="ARBA" id="ARBA00022763"/>
    </source>
</evidence>
<comment type="pathway">
    <text evidence="7">Amino-acid degradation; L-phenylalanine degradation; acetoacetate and fumarate from L-phenylalanine: step 3/6.</text>
</comment>
<dbReference type="InterPro" id="IPR004360">
    <property type="entry name" value="Glyas_Fos-R_dOase_dom"/>
</dbReference>
<feature type="compositionally biased region" description="Basic and acidic residues" evidence="34">
    <location>
        <begin position="496"/>
        <end position="517"/>
    </location>
</feature>
<dbReference type="PROSITE" id="PS51819">
    <property type="entry name" value="VOC"/>
    <property type="match status" value="2"/>
</dbReference>
<feature type="domain" description="FHA" evidence="35">
    <location>
        <begin position="22"/>
        <end position="81"/>
    </location>
</feature>
<dbReference type="SMART" id="SM00240">
    <property type="entry name" value="FHA"/>
    <property type="match status" value="1"/>
</dbReference>
<dbReference type="Gene3D" id="2.60.200.20">
    <property type="match status" value="1"/>
</dbReference>
<dbReference type="Proteomes" id="UP000694844">
    <property type="component" value="Chromosome 5"/>
</dbReference>
<dbReference type="SUPFAM" id="SSF52113">
    <property type="entry name" value="BRCT domain"/>
    <property type="match status" value="1"/>
</dbReference>
<dbReference type="CDD" id="cd08342">
    <property type="entry name" value="HPPD_N_like"/>
    <property type="match status" value="1"/>
</dbReference>
<evidence type="ECO:0000256" key="9">
    <source>
        <dbReference type="ARBA" id="ARBA00011738"/>
    </source>
</evidence>
<dbReference type="SUPFAM" id="SSF54593">
    <property type="entry name" value="Glyoxalase/Bleomycin resistance protein/Dihydroxybiphenyl dioxygenase"/>
    <property type="match status" value="1"/>
</dbReference>
<dbReference type="Gene3D" id="3.40.50.300">
    <property type="entry name" value="P-loop containing nucleotide triphosphate hydrolases"/>
    <property type="match status" value="1"/>
</dbReference>
<dbReference type="CDD" id="cd22667">
    <property type="entry name" value="FHA_NBN"/>
    <property type="match status" value="1"/>
</dbReference>
<dbReference type="GO" id="GO:0006559">
    <property type="term" value="P:L-phenylalanine catabolic process"/>
    <property type="evidence" value="ECO:0007669"/>
    <property type="project" value="UniProtKB-KW"/>
</dbReference>
<dbReference type="Pfam" id="PF13669">
    <property type="entry name" value="Glyoxalase_4"/>
    <property type="match status" value="1"/>
</dbReference>
<dbReference type="InterPro" id="IPR037523">
    <property type="entry name" value="VOC_core"/>
</dbReference>
<feature type="compositionally biased region" description="Basic and acidic residues" evidence="34">
    <location>
        <begin position="363"/>
        <end position="372"/>
    </location>
</feature>
<evidence type="ECO:0000259" key="37">
    <source>
        <dbReference type="PROSITE" id="PS51819"/>
    </source>
</evidence>
<feature type="compositionally biased region" description="Polar residues" evidence="34">
    <location>
        <begin position="482"/>
        <end position="495"/>
    </location>
</feature>
<evidence type="ECO:0000256" key="5">
    <source>
        <dbReference type="ARBA" id="ARBA00004406"/>
    </source>
</evidence>
<organism evidence="38 39">
    <name type="scientific">Crassostrea virginica</name>
    <name type="common">Eastern oyster</name>
    <dbReference type="NCBI Taxonomy" id="6565"/>
    <lineage>
        <taxon>Eukaryota</taxon>
        <taxon>Metazoa</taxon>
        <taxon>Spiralia</taxon>
        <taxon>Lophotrochozoa</taxon>
        <taxon>Mollusca</taxon>
        <taxon>Bivalvia</taxon>
        <taxon>Autobranchia</taxon>
        <taxon>Pteriomorphia</taxon>
        <taxon>Ostreida</taxon>
        <taxon>Ostreoidea</taxon>
        <taxon>Ostreidae</taxon>
        <taxon>Crassostrea</taxon>
    </lineage>
</organism>
<dbReference type="InterPro" id="IPR007694">
    <property type="entry name" value="DNA_helicase_DnaB-like_C"/>
</dbReference>
<keyword evidence="26" id="KW-0585">Phenylalanine catabolism</keyword>
<dbReference type="EC" id="1.13.11.27" evidence="10"/>
<keyword evidence="18" id="KW-0256">Endoplasmic reticulum</keyword>
<evidence type="ECO:0000256" key="20">
    <source>
        <dbReference type="ARBA" id="ARBA00022964"/>
    </source>
</evidence>
<evidence type="ECO:0000256" key="32">
    <source>
        <dbReference type="ARBA" id="ARBA00044757"/>
    </source>
</evidence>
<dbReference type="GO" id="GO:0006572">
    <property type="term" value="P:L-tyrosine catabolic process"/>
    <property type="evidence" value="ECO:0007669"/>
    <property type="project" value="UniProtKB-KW"/>
</dbReference>
<keyword evidence="27" id="KW-0539">Nucleus</keyword>
<keyword evidence="17" id="KW-0227">DNA damage</keyword>
<dbReference type="InterPro" id="IPR000253">
    <property type="entry name" value="FHA_dom"/>
</dbReference>
<dbReference type="Pfam" id="PF13481">
    <property type="entry name" value="AAA_25"/>
    <property type="match status" value="1"/>
</dbReference>
<name>A0A8B8EIQ6_CRAVI</name>
<keyword evidence="15" id="KW-0479">Metal-binding</keyword>
<dbReference type="GeneID" id="111134622"/>
<evidence type="ECO:0000256" key="2">
    <source>
        <dbReference type="ARBA" id="ARBA00004286"/>
    </source>
</evidence>
<dbReference type="GO" id="GO:0000139">
    <property type="term" value="C:Golgi membrane"/>
    <property type="evidence" value="ECO:0007669"/>
    <property type="project" value="UniProtKB-SubCell"/>
</dbReference>
<evidence type="ECO:0000256" key="30">
    <source>
        <dbReference type="ARBA" id="ARBA00029786"/>
    </source>
</evidence>
<evidence type="ECO:0000313" key="39">
    <source>
        <dbReference type="RefSeq" id="XP_022339521.1"/>
    </source>
</evidence>
<dbReference type="PROSITE" id="PS50006">
    <property type="entry name" value="FHA_DOMAIN"/>
    <property type="match status" value="1"/>
</dbReference>
<dbReference type="InterPro" id="IPR036420">
    <property type="entry name" value="BRCT_dom_sf"/>
</dbReference>
<dbReference type="CDD" id="cd17741">
    <property type="entry name" value="BRCT_nibrin"/>
    <property type="match status" value="1"/>
</dbReference>
<dbReference type="GO" id="GO:0005789">
    <property type="term" value="C:endoplasmic reticulum membrane"/>
    <property type="evidence" value="ECO:0007669"/>
    <property type="project" value="UniProtKB-SubCell"/>
</dbReference>
<evidence type="ECO:0000256" key="8">
    <source>
        <dbReference type="ARBA" id="ARBA00005877"/>
    </source>
</evidence>
<dbReference type="Gene3D" id="3.40.1360.10">
    <property type="match status" value="1"/>
</dbReference>
<keyword evidence="21" id="KW-0560">Oxidoreductase</keyword>
<sequence length="1999" mass="225446">MWLLKHLSEPGTTFNLLSNTVYVVGRKDCEILLPLDQAVSRKHAQLKVSHPDGNVTKPDRIPVATLKDLSKFGTWLNDVKLKNGEEKQLGDGDQVTFGSPKSAFKVVYEPLIISTSCLDNPSKKLVRTLTTSLGGHMVSEWRQDCSLLVMNNLSVTIKVIAALVSQKHIVTPAYIEKVVDHIKEGAAKPDPDLFLPHISETQINPDAVSFKPDIKRASIFQGMKFIFLNPKQFKKMSLTVEMGGGLPILMDDPSSGDMEMLVEPGSVVMQSDPADASTQGFSQQNVDWITQVIKYLKKHKKHLIQDAELGFAVLHCSTEQHCNPDVPFMSQLPQPQMPSQSLTQTDVLAHNTEPGARSPVIESKNDPHKIDETTIEPRNLNEKSHTLSSRTEVGRLNSRSLKSTSKSETLREANETNETIECSLARNTALPADTLDGQCLGRQIKKEKVTPDKRVSVGRSQRRSPSPVPLRHSPKTPKDRSQGLSSLGTSRSNSTRKSENKKVSTSNVKEEPHKDSELSIVYEKGQDRNMVSKDLEKEVWSSKKEKTDTEKTSRLSLKKTSPHKDSSSQASTVIKSREKRKIIVEDSDDDDLPAPSSKRSRNQVPLEQEEDLFEVRPSQSGGAPAKGNTDLFEVSPQHKESRSDRGRALSEERGSDEDLFNVGLPEGSPEKSTRKSLGNPGNSRSPEKTVLGKNKGGSGGRGNGETVIKEEIAELNGQSEHVQQGGAPDLEGFLCARGHTGTTAIKSEYVPEENLPSKCVLTKFVDLVARPVQQAQTESGETIPQGYTRWKGKLVKNFKKFKKNAACGSDGLPRIIGGSDLQPHVPTQRKEIEEWFKEALEAESQQSEAERRAQELFDYEPSRALHRLHVPIFYAEMGIWSSARRLDKAIWRHQLPFTNFNSKQPRQIISSQQCLTYSRILTVLQHKSTQDLCRFYCTNGDQYEAKGVTQRNYDAAEETDADIDPSEIEAQSEFIRSKRKSASMKNTIRNFLINHKLSFELGHTHFITKCHAEQSSCPTGKRNLYINYNTGSFVCTTCHHYGEWSSLRKKVLSDAKLKDLNTSECFKDEEESERVRNYCDIGIECSENKEPVTSMYEEEFTAMLHLYHCQGLKPETFARHGVLYTTDDNNLPILHLPYVNPDQRMIAMKTMFLQEAVKAPVQGSEASGEEEEEDEGQMFDVIKSFHPRNGFQQLFGWHGYEKDAKKYENVVITSSEFDAMAITQETDMLGLSVPKGSELPLECLHSLEHVKKIIIWLGANDSTRATSKLFAKKLAGKNRCSIVRPEIVKVSGPLDALQKKKKMKEILKESVPVDLDNIISFDSLSNEVFAEFANVEQVTGVKWRRFAQMNNLLRGLRPGELTLFSGTTGCGKTTFLGEYSIDLCMQGVNTLWGSFEINNIRMAKMLLKQFAVKSFEGSLEDYTPWANRFKELPLYFMTFHGQEDFENVKDTLIRAVYTNDVQHIILDNLQFMIGTRYDGNFNKFDIQDHIIGELRKFATNFNCHVTLVIHPRKEDIDQEITISSIYGSAKATQEADNVMILQTRRLSASTAKKYIQVVKNRFDGTTGTMMLKFDKESQTFSGVRSGKKKSKEKNVLETEDSIIEEKKSNYKVVLDLEGTTYTDKGPKPESGRFVCFDHITFWVGNAKQAASYYCTRVGFEPFAYKGLETGSRQVVSHAVKQNKMIFNFQSPLEPNNPKEMGEHLIKHGDGVKDIAFEVEDLQAIFKRAVAKGAVVVREPWEESDEDGTIKMAVIKTYGDTTHTLIDRSGYKGLFLPGYRASTFQDPLTALLPKPGLQFVDHVVGNQPDNEMTSVADWYEKNLMFHRFWSVDDSQIHTEYSALRSIVVTNFEETIKMPINEPAPGKRKSQIQEYVDYYGGAGVQHIAMNTDDIIKTVTLLRERGLQFLEIPNTYYKNLRERLKKSKVKVTEDMDKLQKLHILIDYDDNGYLLQIFTKIMQDRPTLFLEVIQRHNHQGFGAGNFKSLFEAIEVDQAERGNL</sequence>
<dbReference type="FunFam" id="3.10.180.10:FF:000008">
    <property type="entry name" value="4-hydroxyphenylpyruvate dioxygenase"/>
    <property type="match status" value="1"/>
</dbReference>
<dbReference type="GO" id="GO:0016605">
    <property type="term" value="C:PML body"/>
    <property type="evidence" value="ECO:0007669"/>
    <property type="project" value="UniProtKB-SubCell"/>
</dbReference>
<dbReference type="CDD" id="cd01122">
    <property type="entry name" value="Twinkle_C"/>
    <property type="match status" value="1"/>
</dbReference>
<keyword evidence="38" id="KW-1185">Reference proteome</keyword>
<dbReference type="PANTHER" id="PTHR11959">
    <property type="entry name" value="4-HYDROXYPHENYLPYRUVATE DIOXYGENASE"/>
    <property type="match status" value="1"/>
</dbReference>
<keyword evidence="19" id="KW-0828">Tyrosine catabolism</keyword>
<evidence type="ECO:0000256" key="24">
    <source>
        <dbReference type="ARBA" id="ARBA00023136"/>
    </source>
</evidence>
<dbReference type="GO" id="GO:0006281">
    <property type="term" value="P:DNA repair"/>
    <property type="evidence" value="ECO:0007669"/>
    <property type="project" value="UniProtKB-KW"/>
</dbReference>
<dbReference type="PANTHER" id="PTHR11959:SF1">
    <property type="entry name" value="4-HYDROXYPHENYLPYRUVATE DIOXYGENASE"/>
    <property type="match status" value="1"/>
</dbReference>
<evidence type="ECO:0000256" key="27">
    <source>
        <dbReference type="ARBA" id="ARBA00023242"/>
    </source>
</evidence>
<evidence type="ECO:0000259" key="35">
    <source>
        <dbReference type="PROSITE" id="PS50006"/>
    </source>
</evidence>
<dbReference type="InterPro" id="IPR043014">
    <property type="entry name" value="Nibrin_BRCT2_sf"/>
</dbReference>
<evidence type="ECO:0000256" key="21">
    <source>
        <dbReference type="ARBA" id="ARBA00023002"/>
    </source>
</evidence>
<dbReference type="FunFam" id="3.40.50.10980:FF:000001">
    <property type="entry name" value="Nibrin"/>
    <property type="match status" value="1"/>
</dbReference>
<keyword evidence="28" id="KW-0469">Meiosis</keyword>
<comment type="catalytic activity">
    <reaction evidence="33">
        <text>3-(4-hydroxyphenyl)pyruvate + O2 = homogentisate + CO2</text>
        <dbReference type="Rhea" id="RHEA:16189"/>
        <dbReference type="ChEBI" id="CHEBI:15379"/>
        <dbReference type="ChEBI" id="CHEBI:16169"/>
        <dbReference type="ChEBI" id="CHEBI:16526"/>
        <dbReference type="ChEBI" id="CHEBI:36242"/>
        <dbReference type="EC" id="1.13.11.27"/>
    </reaction>
    <physiologicalReaction direction="left-to-right" evidence="33">
        <dbReference type="Rhea" id="RHEA:16190"/>
    </physiologicalReaction>
</comment>
<evidence type="ECO:0000259" key="36">
    <source>
        <dbReference type="PROSITE" id="PS51199"/>
    </source>
</evidence>
<dbReference type="InterPro" id="IPR034154">
    <property type="entry name" value="TOPRIM_DnaG/twinkle"/>
</dbReference>
<evidence type="ECO:0000256" key="4">
    <source>
        <dbReference type="ARBA" id="ARBA00004395"/>
    </source>
</evidence>
<keyword evidence="22" id="KW-0408">Iron</keyword>
<evidence type="ECO:0000256" key="18">
    <source>
        <dbReference type="ARBA" id="ARBA00022824"/>
    </source>
</evidence>
<feature type="domain" description="VOC" evidence="37">
    <location>
        <begin position="1798"/>
        <end position="1956"/>
    </location>
</feature>
<comment type="similarity">
    <text evidence="8">Belongs to the 4HPPD family.</text>
</comment>
<keyword evidence="13" id="KW-0158">Chromosome</keyword>
<reference evidence="39" key="1">
    <citation type="submission" date="2025-08" db="UniProtKB">
        <authorList>
            <consortium name="RefSeq"/>
        </authorList>
    </citation>
    <scope>IDENTIFICATION</scope>
    <source>
        <tissue evidence="39">Whole sample</tissue>
    </source>
</reference>
<dbReference type="GO" id="GO:0003678">
    <property type="term" value="F:DNA helicase activity"/>
    <property type="evidence" value="ECO:0007669"/>
    <property type="project" value="InterPro"/>
</dbReference>
<protein>
    <recommendedName>
        <fullName evidence="11">4-hydroxyphenylpyruvate dioxygenase</fullName>
        <ecNumber evidence="10">1.13.11.27</ecNumber>
    </recommendedName>
    <alternativeName>
        <fullName evidence="30">4-hydroxyphenylpyruvic acid oxidase</fullName>
    </alternativeName>
    <alternativeName>
        <fullName evidence="12">Nibrin</fullName>
    </alternativeName>
</protein>
<evidence type="ECO:0000256" key="15">
    <source>
        <dbReference type="ARBA" id="ARBA00022723"/>
    </source>
</evidence>
<keyword evidence="14" id="KW-0963">Cytoplasm</keyword>
<evidence type="ECO:0000256" key="22">
    <source>
        <dbReference type="ARBA" id="ARBA00023004"/>
    </source>
</evidence>
<comment type="subcellular location">
    <subcellularLocation>
        <location evidence="2">Chromosome</location>
    </subcellularLocation>
    <subcellularLocation>
        <location evidence="6">Cytoplasm</location>
    </subcellularLocation>
    <subcellularLocation>
        <location evidence="5">Endoplasmic reticulum membrane</location>
        <topology evidence="5">Peripheral membrane protein</topology>
    </subcellularLocation>
    <subcellularLocation>
        <location evidence="4">Golgi apparatus membrane</location>
        <topology evidence="4">Peripheral membrane protein</topology>
    </subcellularLocation>
    <subcellularLocation>
        <location evidence="3">Nucleus</location>
        <location evidence="3">PML body</location>
    </subcellularLocation>
</comment>
<dbReference type="FunFam" id="3.10.180.10:FF:000022">
    <property type="entry name" value="4-hydroxyphenylpyruvate dioxygenase"/>
    <property type="match status" value="1"/>
</dbReference>
<dbReference type="Pfam" id="PF08599">
    <property type="entry name" value="Nbs1_C"/>
    <property type="match status" value="1"/>
</dbReference>
<dbReference type="RefSeq" id="XP_022339521.1">
    <property type="nucleotide sequence ID" value="XM_022483813.1"/>
</dbReference>
<dbReference type="CDD" id="cd07250">
    <property type="entry name" value="HPPD_C_like"/>
    <property type="match status" value="1"/>
</dbReference>
<keyword evidence="23" id="KW-0333">Golgi apparatus</keyword>
<dbReference type="InterPro" id="IPR032429">
    <property type="entry name" value="Nibrin_BRCT2"/>
</dbReference>
<dbReference type="GO" id="GO:0006260">
    <property type="term" value="P:DNA replication"/>
    <property type="evidence" value="ECO:0007669"/>
    <property type="project" value="InterPro"/>
</dbReference>
<dbReference type="Pfam" id="PF00903">
    <property type="entry name" value="Glyoxalase"/>
    <property type="match status" value="1"/>
</dbReference>
<feature type="domain" description="VOC" evidence="37">
    <location>
        <begin position="1635"/>
        <end position="1767"/>
    </location>
</feature>
<comment type="subunit">
    <text evidence="9">Homodimer.</text>
</comment>
<dbReference type="InterPro" id="IPR008984">
    <property type="entry name" value="SMAD_FHA_dom_sf"/>
</dbReference>
<dbReference type="InterPro" id="IPR013908">
    <property type="entry name" value="Nibrin_C"/>
</dbReference>
<feature type="region of interest" description="Disordered" evidence="34">
    <location>
        <begin position="353"/>
        <end position="418"/>
    </location>
</feature>
<evidence type="ECO:0000256" key="10">
    <source>
        <dbReference type="ARBA" id="ARBA00013222"/>
    </source>
</evidence>
<dbReference type="GO" id="GO:0042803">
    <property type="term" value="F:protein homodimerization activity"/>
    <property type="evidence" value="ECO:0007669"/>
    <property type="project" value="UniProtKB-ARBA"/>
</dbReference>
<dbReference type="Pfam" id="PF00498">
    <property type="entry name" value="FHA"/>
    <property type="match status" value="1"/>
</dbReference>
<dbReference type="InterPro" id="IPR027417">
    <property type="entry name" value="P-loop_NTPase"/>
</dbReference>
<dbReference type="GO" id="GO:0005694">
    <property type="term" value="C:chromosome"/>
    <property type="evidence" value="ECO:0007669"/>
    <property type="project" value="UniProtKB-SubCell"/>
</dbReference>
<gene>
    <name evidence="39" type="primary">LOC111134622</name>
</gene>
<evidence type="ECO:0000313" key="38">
    <source>
        <dbReference type="Proteomes" id="UP000694844"/>
    </source>
</evidence>
<evidence type="ECO:0000256" key="13">
    <source>
        <dbReference type="ARBA" id="ARBA00022454"/>
    </source>
</evidence>
<dbReference type="OrthoDB" id="414569at2759"/>
<keyword evidence="16" id="KW-0677">Repeat</keyword>
<evidence type="ECO:0000256" key="7">
    <source>
        <dbReference type="ARBA" id="ARBA00005162"/>
    </source>
</evidence>
<dbReference type="GO" id="GO:0046872">
    <property type="term" value="F:metal ion binding"/>
    <property type="evidence" value="ECO:0007669"/>
    <property type="project" value="UniProtKB-KW"/>
</dbReference>
<feature type="compositionally biased region" description="Basic and acidic residues" evidence="34">
    <location>
        <begin position="524"/>
        <end position="553"/>
    </location>
</feature>
<dbReference type="GO" id="GO:0005524">
    <property type="term" value="F:ATP binding"/>
    <property type="evidence" value="ECO:0007669"/>
    <property type="project" value="InterPro"/>
</dbReference>
<dbReference type="InterPro" id="IPR029068">
    <property type="entry name" value="Glyas_Bleomycin-R_OHBP_Dase"/>
</dbReference>
<dbReference type="SUPFAM" id="SSF49879">
    <property type="entry name" value="SMAD/FHA domain"/>
    <property type="match status" value="1"/>
</dbReference>
<evidence type="ECO:0000256" key="11">
    <source>
        <dbReference type="ARBA" id="ARBA00018452"/>
    </source>
</evidence>
<dbReference type="Pfam" id="PF16508">
    <property type="entry name" value="NIBRIN_BRCT_II"/>
    <property type="match status" value="1"/>
</dbReference>
<evidence type="ECO:0000256" key="1">
    <source>
        <dbReference type="ARBA" id="ARBA00001962"/>
    </source>
</evidence>
<evidence type="ECO:0000256" key="19">
    <source>
        <dbReference type="ARBA" id="ARBA00022878"/>
    </source>
</evidence>